<dbReference type="EMBL" id="BGPR01001063">
    <property type="protein sequence ID" value="GBM44379.1"/>
    <property type="molecule type" value="Genomic_DNA"/>
</dbReference>
<protein>
    <submittedName>
        <fullName evidence="1">Uncharacterized protein</fullName>
    </submittedName>
</protein>
<sequence length="89" mass="9803">MALGTGAWGGVLSEGSSHETLVIRARCVRGPQCSINCRGGRVIQVIRMPRLVGVIRSFITPNDASRRDRVMVKVELLTYLPNPRQPAYP</sequence>
<organism evidence="1 2">
    <name type="scientific">Araneus ventricosus</name>
    <name type="common">Orbweaver spider</name>
    <name type="synonym">Epeira ventricosa</name>
    <dbReference type="NCBI Taxonomy" id="182803"/>
    <lineage>
        <taxon>Eukaryota</taxon>
        <taxon>Metazoa</taxon>
        <taxon>Ecdysozoa</taxon>
        <taxon>Arthropoda</taxon>
        <taxon>Chelicerata</taxon>
        <taxon>Arachnida</taxon>
        <taxon>Araneae</taxon>
        <taxon>Araneomorphae</taxon>
        <taxon>Entelegynae</taxon>
        <taxon>Araneoidea</taxon>
        <taxon>Araneidae</taxon>
        <taxon>Araneus</taxon>
    </lineage>
</organism>
<comment type="caution">
    <text evidence="1">The sequence shown here is derived from an EMBL/GenBank/DDBJ whole genome shotgun (WGS) entry which is preliminary data.</text>
</comment>
<dbReference type="AlphaFoldDB" id="A0A4Y2FVI4"/>
<name>A0A4Y2FVI4_ARAVE</name>
<dbReference type="Proteomes" id="UP000499080">
    <property type="component" value="Unassembled WGS sequence"/>
</dbReference>
<evidence type="ECO:0000313" key="1">
    <source>
        <dbReference type="EMBL" id="GBM44379.1"/>
    </source>
</evidence>
<accession>A0A4Y2FVI4</accession>
<gene>
    <name evidence="1" type="ORF">AVEN_147388_1</name>
</gene>
<keyword evidence="2" id="KW-1185">Reference proteome</keyword>
<reference evidence="1 2" key="1">
    <citation type="journal article" date="2019" name="Sci. Rep.">
        <title>Orb-weaving spider Araneus ventricosus genome elucidates the spidroin gene catalogue.</title>
        <authorList>
            <person name="Kono N."/>
            <person name="Nakamura H."/>
            <person name="Ohtoshi R."/>
            <person name="Moran D.A.P."/>
            <person name="Shinohara A."/>
            <person name="Yoshida Y."/>
            <person name="Fujiwara M."/>
            <person name="Mori M."/>
            <person name="Tomita M."/>
            <person name="Arakawa K."/>
        </authorList>
    </citation>
    <scope>NUCLEOTIDE SEQUENCE [LARGE SCALE GENOMIC DNA]</scope>
</reference>
<evidence type="ECO:0000313" key="2">
    <source>
        <dbReference type="Proteomes" id="UP000499080"/>
    </source>
</evidence>
<proteinExistence type="predicted"/>